<proteinExistence type="predicted"/>
<reference evidence="2 3" key="1">
    <citation type="submission" date="2024-02" db="EMBL/GenBank/DDBJ databases">
        <title>De novo assembly and annotation of 12 fungi associated with fruit tree decline syndrome in Ontario, Canada.</title>
        <authorList>
            <person name="Sulman M."/>
            <person name="Ellouze W."/>
            <person name="Ilyukhin E."/>
        </authorList>
    </citation>
    <scope>NUCLEOTIDE SEQUENCE [LARGE SCALE GENOMIC DNA]</scope>
    <source>
        <strain evidence="2 3">M11/M66-122</strain>
    </source>
</reference>
<evidence type="ECO:0000256" key="1">
    <source>
        <dbReference type="SAM" id="SignalP"/>
    </source>
</evidence>
<comment type="caution">
    <text evidence="2">The sequence shown here is derived from an EMBL/GenBank/DDBJ whole genome shotgun (WGS) entry which is preliminary data.</text>
</comment>
<dbReference type="AlphaFoldDB" id="A0AAN9UZM6"/>
<keyword evidence="3" id="KW-1185">Reference proteome</keyword>
<evidence type="ECO:0000313" key="2">
    <source>
        <dbReference type="EMBL" id="KAK7752174.1"/>
    </source>
</evidence>
<protein>
    <submittedName>
        <fullName evidence="2">Uncharacterized protein</fullName>
    </submittedName>
</protein>
<name>A0AAN9UZM6_9PEZI</name>
<keyword evidence="1" id="KW-0732">Signal</keyword>
<organism evidence="2 3">
    <name type="scientific">Diatrype stigma</name>
    <dbReference type="NCBI Taxonomy" id="117547"/>
    <lineage>
        <taxon>Eukaryota</taxon>
        <taxon>Fungi</taxon>
        <taxon>Dikarya</taxon>
        <taxon>Ascomycota</taxon>
        <taxon>Pezizomycotina</taxon>
        <taxon>Sordariomycetes</taxon>
        <taxon>Xylariomycetidae</taxon>
        <taxon>Xylariales</taxon>
        <taxon>Diatrypaceae</taxon>
        <taxon>Diatrype</taxon>
    </lineage>
</organism>
<gene>
    <name evidence="2" type="ORF">SLS62_005918</name>
</gene>
<dbReference type="EMBL" id="JAKJXP020000041">
    <property type="protein sequence ID" value="KAK7752174.1"/>
    <property type="molecule type" value="Genomic_DNA"/>
</dbReference>
<evidence type="ECO:0000313" key="3">
    <source>
        <dbReference type="Proteomes" id="UP001320420"/>
    </source>
</evidence>
<accession>A0AAN9UZM6</accession>
<feature type="signal peptide" evidence="1">
    <location>
        <begin position="1"/>
        <end position="19"/>
    </location>
</feature>
<feature type="chain" id="PRO_5042883843" evidence="1">
    <location>
        <begin position="20"/>
        <end position="186"/>
    </location>
</feature>
<sequence length="186" mass="19652">MQPSTMLASIVSLLPLALALPLDSRDTQKFEITALSASLPVLGVYGTGPRDAPISITVAYPDLSTSGANLTTKCSYLWLAEDGPGPIEWTPCDDPALQWRLPEAGWTSPANYVVELYLASPLNDGTGLDASHQLKMDPSQSGDPNAYISCLQMGKFQPSTCVLNGPLSGKPGPVVMDGHKVAVRPS</sequence>
<dbReference type="Proteomes" id="UP001320420">
    <property type="component" value="Unassembled WGS sequence"/>
</dbReference>